<accession>A0A371PFM2</accession>
<dbReference type="Pfam" id="PF13468">
    <property type="entry name" value="Glyoxalase_3"/>
    <property type="match status" value="1"/>
</dbReference>
<proteinExistence type="predicted"/>
<dbReference type="SUPFAM" id="SSF54593">
    <property type="entry name" value="Glyoxalase/Bleomycin resistance protein/Dihydroxybiphenyl dioxygenase"/>
    <property type="match status" value="1"/>
</dbReference>
<sequence length="263" mass="30136">MSTFAIGHVLIKTNRLKQTANRYESLGFTVTYRVSPEKAHNAFIYFRDGSFLELFNPKPINLADNLILALLKLLRPINPAMIKRYMHYIASKEGITDYALDSVPVEEAEVNLEVIKQAGARVGNKIKLSKKLPDGIKQTWWISVFEEYTMPFLMSAYDPPIACLEHELAHRNGVHGIDCLVIDVPDLEAWILQYEPLRPKVNRSQQGNQCELIFEKQHKIILRKSNEYRMAEIHLITSDSLDEDLVIQPQESHGATLVLKQRP</sequence>
<feature type="domain" description="Glyoxalase-like" evidence="1">
    <location>
        <begin position="8"/>
        <end position="196"/>
    </location>
</feature>
<organism evidence="2 3">
    <name type="scientific">Paenibacillus paeoniae</name>
    <dbReference type="NCBI Taxonomy" id="2292705"/>
    <lineage>
        <taxon>Bacteria</taxon>
        <taxon>Bacillati</taxon>
        <taxon>Bacillota</taxon>
        <taxon>Bacilli</taxon>
        <taxon>Bacillales</taxon>
        <taxon>Paenibacillaceae</taxon>
        <taxon>Paenibacillus</taxon>
    </lineage>
</organism>
<evidence type="ECO:0000313" key="3">
    <source>
        <dbReference type="Proteomes" id="UP000261905"/>
    </source>
</evidence>
<keyword evidence="3" id="KW-1185">Reference proteome</keyword>
<dbReference type="Proteomes" id="UP000261905">
    <property type="component" value="Unassembled WGS sequence"/>
</dbReference>
<comment type="caution">
    <text evidence="2">The sequence shown here is derived from an EMBL/GenBank/DDBJ whole genome shotgun (WGS) entry which is preliminary data.</text>
</comment>
<dbReference type="InterPro" id="IPR025870">
    <property type="entry name" value="Glyoxalase-like_dom"/>
</dbReference>
<gene>
    <name evidence="2" type="ORF">DX130_14035</name>
</gene>
<dbReference type="InterPro" id="IPR029068">
    <property type="entry name" value="Glyas_Bleomycin-R_OHBP_Dase"/>
</dbReference>
<evidence type="ECO:0000313" key="2">
    <source>
        <dbReference type="EMBL" id="REK74783.1"/>
    </source>
</evidence>
<dbReference type="AlphaFoldDB" id="A0A371PFM2"/>
<dbReference type="OrthoDB" id="3252514at2"/>
<evidence type="ECO:0000259" key="1">
    <source>
        <dbReference type="Pfam" id="PF13468"/>
    </source>
</evidence>
<protein>
    <recommendedName>
        <fullName evidence="1">Glyoxalase-like domain-containing protein</fullName>
    </recommendedName>
</protein>
<dbReference type="EMBL" id="QUBQ01000002">
    <property type="protein sequence ID" value="REK74783.1"/>
    <property type="molecule type" value="Genomic_DNA"/>
</dbReference>
<reference evidence="2 3" key="1">
    <citation type="submission" date="2018-08" db="EMBL/GenBank/DDBJ databases">
        <title>Paenibacillus sp. M4BSY-1, whole genome shotgun sequence.</title>
        <authorList>
            <person name="Tuo L."/>
        </authorList>
    </citation>
    <scope>NUCLEOTIDE SEQUENCE [LARGE SCALE GENOMIC DNA]</scope>
    <source>
        <strain evidence="2 3">M4BSY-1</strain>
    </source>
</reference>
<name>A0A371PFM2_9BACL</name>
<dbReference type="RefSeq" id="WP_116046405.1">
    <property type="nucleotide sequence ID" value="NZ_QUBQ01000002.1"/>
</dbReference>
<dbReference type="Gene3D" id="3.10.180.10">
    <property type="entry name" value="2,3-Dihydroxybiphenyl 1,2-Dioxygenase, domain 1"/>
    <property type="match status" value="1"/>
</dbReference>